<reference evidence="1" key="1">
    <citation type="journal article" date="2021" name="Proc. Natl. Acad. Sci. U.S.A.">
        <title>A Catalog of Tens of Thousands of Viruses from Human Metagenomes Reveals Hidden Associations with Chronic Diseases.</title>
        <authorList>
            <person name="Tisza M.J."/>
            <person name="Buck C.B."/>
        </authorList>
    </citation>
    <scope>NUCLEOTIDE SEQUENCE</scope>
    <source>
        <strain evidence="1">CtaCq7</strain>
    </source>
</reference>
<accession>A0A8S5R6M5</accession>
<sequence>MEFDYLGQITRGNINMIIRSELVHCDLTVKHIDWINFENGWKFVMKVDQTQDSLYVIYDKNTFSSMNLYNHIGVYYCYSDFKKENEKYYDKLRENNTIQKIKDRILKFLCDVAYHNELTNILSYQNIDNLRLLCKNVYVVYEKDNNFVIQLMKNDYTIFANIYLRVNNNGKYTLKWTVEEQNNLTDIIQTQQENTTLVSCIVLLKTLLERKGLKYCENS</sequence>
<evidence type="ECO:0000313" key="1">
    <source>
        <dbReference type="EMBL" id="DAE26645.1"/>
    </source>
</evidence>
<organism evidence="1">
    <name type="scientific">Ackermannviridae sp. ctaCq7</name>
    <dbReference type="NCBI Taxonomy" id="2827294"/>
    <lineage>
        <taxon>Viruses</taxon>
        <taxon>Duplodnaviria</taxon>
        <taxon>Heunggongvirae</taxon>
        <taxon>Uroviricota</taxon>
        <taxon>Caudoviricetes</taxon>
        <taxon>Pantevenvirales</taxon>
        <taxon>Ackermannviridae</taxon>
    </lineage>
</organism>
<name>A0A8S5R6M5_9CAUD</name>
<protein>
    <submittedName>
        <fullName evidence="1">Uncharacterized protein</fullName>
    </submittedName>
</protein>
<dbReference type="EMBL" id="BK015821">
    <property type="protein sequence ID" value="DAE26645.1"/>
    <property type="molecule type" value="Genomic_DNA"/>
</dbReference>
<proteinExistence type="predicted"/>